<accession>A0ABR7T4P5</accession>
<gene>
    <name evidence="3" type="ORF">H1S01_14790</name>
</gene>
<organism evidence="3 4">
    <name type="scientific">Heliobacterium chlorum</name>
    <dbReference type="NCBI Taxonomy" id="2698"/>
    <lineage>
        <taxon>Bacteria</taxon>
        <taxon>Bacillati</taxon>
        <taxon>Bacillota</taxon>
        <taxon>Clostridia</taxon>
        <taxon>Eubacteriales</taxon>
        <taxon>Heliobacteriaceae</taxon>
        <taxon>Heliobacterium</taxon>
    </lineage>
</organism>
<evidence type="ECO:0000313" key="3">
    <source>
        <dbReference type="EMBL" id="MBC9785750.1"/>
    </source>
</evidence>
<dbReference type="RefSeq" id="WP_188041193.1">
    <property type="nucleotide sequence ID" value="NZ_JACVHF010000018.1"/>
</dbReference>
<dbReference type="PANTHER" id="PTHR10587">
    <property type="entry name" value="GLYCOSYL TRANSFERASE-RELATED"/>
    <property type="match status" value="1"/>
</dbReference>
<dbReference type="Pfam" id="PF01522">
    <property type="entry name" value="Polysacc_deac_1"/>
    <property type="match status" value="1"/>
</dbReference>
<feature type="compositionally biased region" description="Basic and acidic residues" evidence="1">
    <location>
        <begin position="39"/>
        <end position="48"/>
    </location>
</feature>
<evidence type="ECO:0000256" key="1">
    <source>
        <dbReference type="SAM" id="MobiDB-lite"/>
    </source>
</evidence>
<dbReference type="EMBL" id="JACVHF010000018">
    <property type="protein sequence ID" value="MBC9785750.1"/>
    <property type="molecule type" value="Genomic_DNA"/>
</dbReference>
<keyword evidence="4" id="KW-1185">Reference proteome</keyword>
<dbReference type="InterPro" id="IPR002509">
    <property type="entry name" value="NODB_dom"/>
</dbReference>
<feature type="domain" description="NodB homology" evidence="2">
    <location>
        <begin position="77"/>
        <end position="263"/>
    </location>
</feature>
<dbReference type="Gene3D" id="3.20.20.370">
    <property type="entry name" value="Glycoside hydrolase/deacetylase"/>
    <property type="match status" value="1"/>
</dbReference>
<proteinExistence type="predicted"/>
<dbReference type="Proteomes" id="UP000617402">
    <property type="component" value="Unassembled WGS sequence"/>
</dbReference>
<evidence type="ECO:0000313" key="4">
    <source>
        <dbReference type="Proteomes" id="UP000617402"/>
    </source>
</evidence>
<feature type="compositionally biased region" description="Polar residues" evidence="1">
    <location>
        <begin position="28"/>
        <end position="37"/>
    </location>
</feature>
<sequence>MIKFLPWLSNHGVVAMAGEPLQEGTPHDISTPSTNSPEGKTEKEEKIAETAPPLEMIKPAVSSSEVPVPKKNNEAKKVAYLTFDDGPSEITPMVLDILKQHKIKATFFVIGNRVEVYPELVKRIVSEGHLVGNHTYSHKYKYIYSNPESFFEDLYHAEEVLNNTIGLKPKVIRAPGGTRGNFSEALAKKLIEQGYLIHDWNVDSKDSSAPVVSADTIRGQVSRQTANKNSVVILFHDGTGKNTLPVALPSIIEDLKEQGFVFKSLDEIPHPIIAMYQ</sequence>
<feature type="region of interest" description="Disordered" evidence="1">
    <location>
        <begin position="21"/>
        <end position="49"/>
    </location>
</feature>
<comment type="caution">
    <text evidence="3">The sequence shown here is derived from an EMBL/GenBank/DDBJ whole genome shotgun (WGS) entry which is preliminary data.</text>
</comment>
<name>A0ABR7T4P5_HELCL</name>
<dbReference type="SUPFAM" id="SSF88713">
    <property type="entry name" value="Glycoside hydrolase/deacetylase"/>
    <property type="match status" value="1"/>
</dbReference>
<dbReference type="PROSITE" id="PS51677">
    <property type="entry name" value="NODB"/>
    <property type="match status" value="1"/>
</dbReference>
<evidence type="ECO:0000259" key="2">
    <source>
        <dbReference type="PROSITE" id="PS51677"/>
    </source>
</evidence>
<dbReference type="CDD" id="cd10944">
    <property type="entry name" value="CE4_SmPgdA_like"/>
    <property type="match status" value="1"/>
</dbReference>
<reference evidence="3 4" key="1">
    <citation type="submission" date="2020-07" db="EMBL/GenBank/DDBJ databases">
        <title>Draft whole-genome sequence of Heliobacterium chlorum DSM 3682, type strain.</title>
        <authorList>
            <person name="Kyndt J.A."/>
            <person name="Meyer T.E."/>
            <person name="Imhoff J.F."/>
        </authorList>
    </citation>
    <scope>NUCLEOTIDE SEQUENCE [LARGE SCALE GENOMIC DNA]</scope>
    <source>
        <strain evidence="3 4">DSM 3682</strain>
    </source>
</reference>
<dbReference type="PANTHER" id="PTHR10587:SF125">
    <property type="entry name" value="POLYSACCHARIDE DEACETYLASE YHEN-RELATED"/>
    <property type="match status" value="1"/>
</dbReference>
<protein>
    <submittedName>
        <fullName evidence="3">Polysaccharide deacetylase</fullName>
    </submittedName>
</protein>
<dbReference type="InterPro" id="IPR050248">
    <property type="entry name" value="Polysacc_deacetylase_ArnD"/>
</dbReference>
<dbReference type="InterPro" id="IPR011330">
    <property type="entry name" value="Glyco_hydro/deAcase_b/a-brl"/>
</dbReference>